<dbReference type="GeneID" id="36517745"/>
<dbReference type="STRING" id="45607.A0A2T0FN29"/>
<evidence type="ECO:0000256" key="1">
    <source>
        <dbReference type="SAM" id="MobiDB-lite"/>
    </source>
</evidence>
<proteinExistence type="predicted"/>
<dbReference type="EMBL" id="NDIQ01000022">
    <property type="protein sequence ID" value="PRT56377.1"/>
    <property type="molecule type" value="Genomic_DNA"/>
</dbReference>
<dbReference type="GO" id="GO:0033698">
    <property type="term" value="C:Rpd3L complex"/>
    <property type="evidence" value="ECO:0007669"/>
    <property type="project" value="TreeGrafter"/>
</dbReference>
<dbReference type="PANTHER" id="PTHR28232">
    <property type="entry name" value="TRANSCRIPTIONAL REGULATORY PROTEIN RXT2"/>
    <property type="match status" value="1"/>
</dbReference>
<dbReference type="Proteomes" id="UP000238350">
    <property type="component" value="Unassembled WGS sequence"/>
</dbReference>
<name>A0A2T0FN29_9ASCO</name>
<dbReference type="InterPro" id="IPR013904">
    <property type="entry name" value="RXT2_N"/>
</dbReference>
<feature type="compositionally biased region" description="Acidic residues" evidence="1">
    <location>
        <begin position="308"/>
        <end position="317"/>
    </location>
</feature>
<dbReference type="RefSeq" id="XP_024666322.1">
    <property type="nucleotide sequence ID" value="XM_024810554.1"/>
</dbReference>
<evidence type="ECO:0000313" key="3">
    <source>
        <dbReference type="EMBL" id="PRT56377.1"/>
    </source>
</evidence>
<feature type="region of interest" description="Disordered" evidence="1">
    <location>
        <begin position="308"/>
        <end position="346"/>
    </location>
</feature>
<organism evidence="3 4">
    <name type="scientific">Wickerhamiella sorbophila</name>
    <dbReference type="NCBI Taxonomy" id="45607"/>
    <lineage>
        <taxon>Eukaryota</taxon>
        <taxon>Fungi</taxon>
        <taxon>Dikarya</taxon>
        <taxon>Ascomycota</taxon>
        <taxon>Saccharomycotina</taxon>
        <taxon>Dipodascomycetes</taxon>
        <taxon>Dipodascales</taxon>
        <taxon>Trichomonascaceae</taxon>
        <taxon>Wickerhamiella</taxon>
    </lineage>
</organism>
<dbReference type="AlphaFoldDB" id="A0A2T0FN29"/>
<dbReference type="InterPro" id="IPR039602">
    <property type="entry name" value="Rxt2"/>
</dbReference>
<dbReference type="OrthoDB" id="2405722at2759"/>
<protein>
    <submittedName>
        <fullName evidence="3">Transcriptional regulatory protein RXT2</fullName>
    </submittedName>
</protein>
<accession>A0A2T0FN29</accession>
<comment type="caution">
    <text evidence="3">The sequence shown here is derived from an EMBL/GenBank/DDBJ whole genome shotgun (WGS) entry which is preliminary data.</text>
</comment>
<reference evidence="3 4" key="1">
    <citation type="submission" date="2017-04" db="EMBL/GenBank/DDBJ databases">
        <title>Genome sequencing of [Candida] sorbophila.</title>
        <authorList>
            <person name="Ahn J.O."/>
        </authorList>
    </citation>
    <scope>NUCLEOTIDE SEQUENCE [LARGE SCALE GENOMIC DNA]</scope>
    <source>
        <strain evidence="3 4">DS02</strain>
    </source>
</reference>
<evidence type="ECO:0000259" key="2">
    <source>
        <dbReference type="Pfam" id="PF08595"/>
    </source>
</evidence>
<dbReference type="Pfam" id="PF08595">
    <property type="entry name" value="RXT2_N"/>
    <property type="match status" value="1"/>
</dbReference>
<feature type="domain" description="Transcriptional regulatory protein RXT2 N-terminal" evidence="2">
    <location>
        <begin position="36"/>
        <end position="169"/>
    </location>
</feature>
<gene>
    <name evidence="3" type="ORF">B9G98_03997</name>
</gene>
<sequence length="346" mass="39037">MSDKETLFEIIRLKERLAEPADVSDSDEEEDYYMLTNRGNKLKRGARGIACTVLNPPGDPVGVRVVDYHGHKQALIYKRSRPVFIEDEADLEGDSDYDPDEPQLLDEVKLDDLLKPITDPAEVPHHPAMSRAYTSDILQKIARESLDIIVDEKDRVTKLANLLSAFLGDDSRYLNLKNLEIPEYNTADDAAEPVKPEPNPESSGHMMGITSDVQSDANGAPMRPNTRQETNKNVEPFFAVPEVQIDCDYGVSEEAAEDARQLLQVAHQRMEEFVRCMTEIRMGLTRADRLRRQVLAWCREMNNEEYVEGMEDVDDETSSQQTWQAPEATDASASGTERFSGVDRSD</sequence>
<keyword evidence="4" id="KW-1185">Reference proteome</keyword>
<feature type="region of interest" description="Disordered" evidence="1">
    <location>
        <begin position="187"/>
        <end position="231"/>
    </location>
</feature>
<evidence type="ECO:0000313" key="4">
    <source>
        <dbReference type="Proteomes" id="UP000238350"/>
    </source>
</evidence>
<dbReference type="GO" id="GO:0005829">
    <property type="term" value="C:cytosol"/>
    <property type="evidence" value="ECO:0007669"/>
    <property type="project" value="TreeGrafter"/>
</dbReference>
<dbReference type="PANTHER" id="PTHR28232:SF1">
    <property type="entry name" value="TRANSCRIPTIONAL REGULATORY PROTEIN RXT2"/>
    <property type="match status" value="1"/>
</dbReference>